<reference evidence="2" key="1">
    <citation type="submission" date="2023-05" db="EMBL/GenBank/DDBJ databases">
        <title>Genome and transcriptome analyses reveal genes involved in the formation of fine ridges on petal epidermal cells in Hibiscus trionum.</title>
        <authorList>
            <person name="Koshimizu S."/>
            <person name="Masuda S."/>
            <person name="Ishii T."/>
            <person name="Shirasu K."/>
            <person name="Hoshino A."/>
            <person name="Arita M."/>
        </authorList>
    </citation>
    <scope>NUCLEOTIDE SEQUENCE</scope>
    <source>
        <strain evidence="2">Hamamatsu line</strain>
    </source>
</reference>
<comment type="caution">
    <text evidence="2">The sequence shown here is derived from an EMBL/GenBank/DDBJ whole genome shotgun (WGS) entry which is preliminary data.</text>
</comment>
<evidence type="ECO:0000313" key="2">
    <source>
        <dbReference type="EMBL" id="GMI74664.1"/>
    </source>
</evidence>
<protein>
    <submittedName>
        <fullName evidence="2">Uncharacterized protein</fullName>
    </submittedName>
</protein>
<dbReference type="AlphaFoldDB" id="A0A9W7HBY1"/>
<feature type="compositionally biased region" description="Basic and acidic residues" evidence="1">
    <location>
        <begin position="68"/>
        <end position="78"/>
    </location>
</feature>
<name>A0A9W7HBY1_HIBTR</name>
<gene>
    <name evidence="2" type="ORF">HRI_001135700</name>
</gene>
<accession>A0A9W7HBY1</accession>
<feature type="region of interest" description="Disordered" evidence="1">
    <location>
        <begin position="58"/>
        <end position="93"/>
    </location>
</feature>
<evidence type="ECO:0000256" key="1">
    <source>
        <dbReference type="SAM" id="MobiDB-lite"/>
    </source>
</evidence>
<organism evidence="2 3">
    <name type="scientific">Hibiscus trionum</name>
    <name type="common">Flower of an hour</name>
    <dbReference type="NCBI Taxonomy" id="183268"/>
    <lineage>
        <taxon>Eukaryota</taxon>
        <taxon>Viridiplantae</taxon>
        <taxon>Streptophyta</taxon>
        <taxon>Embryophyta</taxon>
        <taxon>Tracheophyta</taxon>
        <taxon>Spermatophyta</taxon>
        <taxon>Magnoliopsida</taxon>
        <taxon>eudicotyledons</taxon>
        <taxon>Gunneridae</taxon>
        <taxon>Pentapetalae</taxon>
        <taxon>rosids</taxon>
        <taxon>malvids</taxon>
        <taxon>Malvales</taxon>
        <taxon>Malvaceae</taxon>
        <taxon>Malvoideae</taxon>
        <taxon>Hibiscus</taxon>
    </lineage>
</organism>
<proteinExistence type="predicted"/>
<dbReference type="Proteomes" id="UP001165190">
    <property type="component" value="Unassembled WGS sequence"/>
</dbReference>
<keyword evidence="3" id="KW-1185">Reference proteome</keyword>
<dbReference type="EMBL" id="BSYR01000011">
    <property type="protein sequence ID" value="GMI74664.1"/>
    <property type="molecule type" value="Genomic_DNA"/>
</dbReference>
<evidence type="ECO:0000313" key="3">
    <source>
        <dbReference type="Proteomes" id="UP001165190"/>
    </source>
</evidence>
<sequence>MSANLSTCFFSHGCCSLSNSNYKNNKVDYSYKINLNMRLLFLPSPRFLPAFCKPRQRNLSANHKRQRGKEPPSERIPIRAELQPIDDGKTEPENSVINDVEMEHFVNHETNCKDEDDSVTDVEHIDGYNLGILQAVI</sequence>